<reference evidence="3 4" key="1">
    <citation type="submission" date="2019-07" db="EMBL/GenBank/DDBJ databases">
        <title>Whole genome shotgun sequence of Lactobacillus zymae NBRC 107157.</title>
        <authorList>
            <person name="Hosoyama A."/>
            <person name="Uohara A."/>
            <person name="Ohji S."/>
            <person name="Ichikawa N."/>
        </authorList>
    </citation>
    <scope>NUCLEOTIDE SEQUENCE [LARGE SCALE GENOMIC DNA]</scope>
    <source>
        <strain evidence="3 4">NBRC 107157</strain>
    </source>
</reference>
<evidence type="ECO:0000259" key="2">
    <source>
        <dbReference type="Pfam" id="PF13731"/>
    </source>
</evidence>
<evidence type="ECO:0000313" key="3">
    <source>
        <dbReference type="EMBL" id="GEO72911.1"/>
    </source>
</evidence>
<dbReference type="SUPFAM" id="SSF49899">
    <property type="entry name" value="Concanavalin A-like lectins/glucanases"/>
    <property type="match status" value="1"/>
</dbReference>
<dbReference type="InterPro" id="IPR027994">
    <property type="entry name" value="WxL_dom"/>
</dbReference>
<comment type="caution">
    <text evidence="3">The sequence shown here is derived from an EMBL/GenBank/DDBJ whole genome shotgun (WGS) entry which is preliminary data.</text>
</comment>
<dbReference type="InterPro" id="IPR013320">
    <property type="entry name" value="ConA-like_dom_sf"/>
</dbReference>
<dbReference type="Pfam" id="PF13731">
    <property type="entry name" value="WxL"/>
    <property type="match status" value="1"/>
</dbReference>
<protein>
    <submittedName>
        <fullName evidence="3">Cell surface protein</fullName>
    </submittedName>
</protein>
<evidence type="ECO:0000313" key="4">
    <source>
        <dbReference type="Proteomes" id="UP000321794"/>
    </source>
</evidence>
<keyword evidence="1" id="KW-0732">Signal</keyword>
<feature type="domain" description="WxL" evidence="2">
    <location>
        <begin position="570"/>
        <end position="709"/>
    </location>
</feature>
<dbReference type="EMBL" id="BJZK01000030">
    <property type="protein sequence ID" value="GEO72911.1"/>
    <property type="molecule type" value="Genomic_DNA"/>
</dbReference>
<name>A0ABQ0WYS2_9LACO</name>
<feature type="chain" id="PRO_5045433645" evidence="1">
    <location>
        <begin position="26"/>
        <end position="710"/>
    </location>
</feature>
<dbReference type="Proteomes" id="UP000321794">
    <property type="component" value="Unassembled WGS sequence"/>
</dbReference>
<feature type="signal peptide" evidence="1">
    <location>
        <begin position="1"/>
        <end position="25"/>
    </location>
</feature>
<sequence length="710" mass="76218">MLKRWLCVGLTVLAVGLTGGLRAHADSDFDQALATAPQGISLNKTNSIIALGTAPMSHAAIEDTTNANTPGTQAVVVNTAPYQFGTAWSTDENSIDLTHNQTIGFWFYFGNQGVHAGDGMAFVMQNDPRGLAATPDYTDRPIGETLGVWAVDTNPDQAYVSEFAKTAIQNSWALEFDTHYNGLSGKSALGTANAFDLGEPAVHIASNYPGSGDTYDKRTVSGGLLGKDHYYYSMHHNGVIADNDQPNFLSNGQWHHMTLKWDATAKTMTYTFNDRNAKTGVAQSGTSQTVPIDLNKIDPAHTGHARWGFTGTTGQDYENNLIILDNTPGLVDGTAEASLQDLTHNHPVTKDSQIVSGDKVELNYQLHYNGGRQSWSNINSRLNLPRGITYDAAEIDYAKGPTQSLKLSDIQDSKLAMTLDQSLDRDNDTATVKLWGTADKVDETLYNRTQPNTFSSNTLVTNADMPAFAINPSVDLDLNVTSANPVTLHTKEDGTVTGNVTVTTTAAVKPSVAVQATLNGKDLPDTAVASDGTFQLNLKADQLQMGTNRLRLTAATPHGDTSLVKTVLITVVGTLEFSNVDTTSSFVTSTLTGNPQLVARNDDWALDVKDTRGTGQRWALSAQSTAFTDEKTGRTLQGGPVYVGRYGRQPLTDQSVQIMTHTTDDSIDDGQVNVANSWGARNGVLLDVDGDALAGNYQGTITWSLTNAPS</sequence>
<accession>A0ABQ0WYS2</accession>
<proteinExistence type="predicted"/>
<dbReference type="Gene3D" id="2.60.120.200">
    <property type="match status" value="1"/>
</dbReference>
<evidence type="ECO:0000256" key="1">
    <source>
        <dbReference type="SAM" id="SignalP"/>
    </source>
</evidence>
<dbReference type="RefSeq" id="WP_057732234.1">
    <property type="nucleotide sequence ID" value="NZ_BJZK01000030.1"/>
</dbReference>
<gene>
    <name evidence="3" type="ORF">LZY01_20790</name>
</gene>
<organism evidence="3 4">
    <name type="scientific">Levilactobacillus zymae</name>
    <dbReference type="NCBI Taxonomy" id="267363"/>
    <lineage>
        <taxon>Bacteria</taxon>
        <taxon>Bacillati</taxon>
        <taxon>Bacillota</taxon>
        <taxon>Bacilli</taxon>
        <taxon>Lactobacillales</taxon>
        <taxon>Lactobacillaceae</taxon>
        <taxon>Levilactobacillus</taxon>
    </lineage>
</organism>
<keyword evidence="4" id="KW-1185">Reference proteome</keyword>